<protein>
    <submittedName>
        <fullName evidence="2">DUF3488 domain-containing protein</fullName>
    </submittedName>
</protein>
<feature type="transmembrane region" description="Helical" evidence="1">
    <location>
        <begin position="118"/>
        <end position="136"/>
    </location>
</feature>
<gene>
    <name evidence="2" type="ORF">OHU17_36980</name>
</gene>
<organism evidence="2 3">
    <name type="scientific">Streptomyces goshikiensis</name>
    <dbReference type="NCBI Taxonomy" id="1942"/>
    <lineage>
        <taxon>Bacteria</taxon>
        <taxon>Bacillati</taxon>
        <taxon>Actinomycetota</taxon>
        <taxon>Actinomycetes</taxon>
        <taxon>Kitasatosporales</taxon>
        <taxon>Streptomycetaceae</taxon>
        <taxon>Streptomyces</taxon>
    </lineage>
</organism>
<sequence>MNPHDAQTALNAIRHRQEQTFDAYLRHAHSRPYVLIAALGLFLVCASFDLPNPWRAAVVVVANGLTLGGLFVHQRRAPVRRKTAGPETLFYAAVGVALLGLFWAVAIGAHFLGLPARHTLAAAVTALAAVVASYALRPVAESIVRRNGNG</sequence>
<keyword evidence="3" id="KW-1185">Reference proteome</keyword>
<evidence type="ECO:0000313" key="3">
    <source>
        <dbReference type="Proteomes" id="UP001432075"/>
    </source>
</evidence>
<keyword evidence="1" id="KW-0472">Membrane</keyword>
<evidence type="ECO:0000313" key="2">
    <source>
        <dbReference type="EMBL" id="WUO51451.1"/>
    </source>
</evidence>
<geneLocation type="plasmid" evidence="2 3">
    <name>unnamed1</name>
</geneLocation>
<dbReference type="Proteomes" id="UP001432075">
    <property type="component" value="Plasmid unnamed1"/>
</dbReference>
<name>A0ABZ1RYN5_9ACTN</name>
<keyword evidence="2" id="KW-0614">Plasmid</keyword>
<dbReference type="RefSeq" id="WP_328777752.1">
    <property type="nucleotide sequence ID" value="NZ_CP108058.1"/>
</dbReference>
<proteinExistence type="predicted"/>
<dbReference type="EMBL" id="CP108058">
    <property type="protein sequence ID" value="WUO51451.1"/>
    <property type="molecule type" value="Genomic_DNA"/>
</dbReference>
<evidence type="ECO:0000256" key="1">
    <source>
        <dbReference type="SAM" id="Phobius"/>
    </source>
</evidence>
<feature type="transmembrane region" description="Helical" evidence="1">
    <location>
        <begin position="56"/>
        <end position="73"/>
    </location>
</feature>
<keyword evidence="1" id="KW-1133">Transmembrane helix</keyword>
<reference evidence="2" key="1">
    <citation type="submission" date="2022-10" db="EMBL/GenBank/DDBJ databases">
        <title>The complete genomes of actinobacterial strains from the NBC collection.</title>
        <authorList>
            <person name="Joergensen T.S."/>
            <person name="Alvarez Arevalo M."/>
            <person name="Sterndorff E.B."/>
            <person name="Faurdal D."/>
            <person name="Vuksanovic O."/>
            <person name="Mourched A.-S."/>
            <person name="Charusanti P."/>
            <person name="Shaw S."/>
            <person name="Blin K."/>
            <person name="Weber T."/>
        </authorList>
    </citation>
    <scope>NUCLEOTIDE SEQUENCE</scope>
    <source>
        <strain evidence="2">NBC_00283</strain>
        <plasmid evidence="2">unnamed1</plasmid>
    </source>
</reference>
<accession>A0ABZ1RYN5</accession>
<feature type="transmembrane region" description="Helical" evidence="1">
    <location>
        <begin position="89"/>
        <end position="112"/>
    </location>
</feature>
<keyword evidence="1" id="KW-0812">Transmembrane</keyword>
<feature type="transmembrane region" description="Helical" evidence="1">
    <location>
        <begin position="33"/>
        <end position="50"/>
    </location>
</feature>